<dbReference type="SUPFAM" id="SSF53254">
    <property type="entry name" value="Phosphoglycerate mutase-like"/>
    <property type="match status" value="1"/>
</dbReference>
<dbReference type="PROSITE" id="PS51481">
    <property type="entry name" value="DHAK"/>
    <property type="match status" value="1"/>
</dbReference>
<dbReference type="GO" id="GO:0004371">
    <property type="term" value="F:glycerone kinase activity"/>
    <property type="evidence" value="ECO:0007669"/>
    <property type="project" value="InterPro"/>
</dbReference>
<dbReference type="Pfam" id="PF00069">
    <property type="entry name" value="Pkinase"/>
    <property type="match status" value="1"/>
</dbReference>
<dbReference type="FunFam" id="3.40.50.10440:FF:000001">
    <property type="entry name" value="Dihydroxyacetone kinase, DhaK subunit"/>
    <property type="match status" value="1"/>
</dbReference>
<comment type="caution">
    <text evidence="11">The sequence shown here is derived from an EMBL/GenBank/DDBJ whole genome shotgun (WGS) entry which is preliminary data.</text>
</comment>
<evidence type="ECO:0000259" key="10">
    <source>
        <dbReference type="PROSITE" id="PS51481"/>
    </source>
</evidence>
<dbReference type="Gene3D" id="1.10.510.10">
    <property type="entry name" value="Transferase(Phosphotransferase) domain 1"/>
    <property type="match status" value="1"/>
</dbReference>
<keyword evidence="3 11" id="KW-0418">Kinase</keyword>
<dbReference type="SMART" id="SM01120">
    <property type="entry name" value="Dak2"/>
    <property type="match status" value="1"/>
</dbReference>
<dbReference type="InterPro" id="IPR017441">
    <property type="entry name" value="Protein_kinase_ATP_BS"/>
</dbReference>
<dbReference type="InterPro" id="IPR029033">
    <property type="entry name" value="His_PPase_superfam"/>
</dbReference>
<keyword evidence="1" id="KW-0808">Transferase</keyword>
<keyword evidence="12" id="KW-1185">Reference proteome</keyword>
<dbReference type="GO" id="GO:0005524">
    <property type="term" value="F:ATP binding"/>
    <property type="evidence" value="ECO:0007669"/>
    <property type="project" value="UniProtKB-UniRule"/>
</dbReference>
<dbReference type="SUPFAM" id="SSF101473">
    <property type="entry name" value="DhaL-like"/>
    <property type="match status" value="1"/>
</dbReference>
<sequence>MGGKAGFSTTFGSHIVRAVTAFYSKQGVSTYVLFADITSAFYCAITQLVAAGGVEDRGSLLDRLTRALHLSDDDRRVLEDHLNAPTTLARANADPWIESTAGRLSVGNWFVLQGDVVPISTFRGSRPGSSCADVVFALLVPRILESRDLLRNGPQCPSQAPTLPWNGEYALEPCQPGADSIEISDVIWADDVAIPRICRSIEGLRTAIAVDIGSLDDACKGYGLDLSFGPAKTACLASVVGNGSRAAKRRLFGPGAGQGVVHATRENGASKALPLIPTYKHLGVYQAPLGRLGPEIKYRIGQARAAYHEARHKVYKNRAISLVRKARILESTVISRLVQGAGSWPRLTKADQSAFDAALWSFARGLLCLPAQAEQDMTALACCAITRLLPPAIVLRRSRMQYLRQLVQSGPPQLWAAVKADADYVSLLRDDLRWMHQWLHATVSLPDPNVDWEPWYSCMKLEPGRFKGLLRRACGLELQRVAILAALDGLHRGLLAASGPPSVETATTVAEYPEMCLPCRRAFVSRKAWAGHAARMHGYRSKAFLLGETPVCRGCGRSYGSVGRLRRHLTVVPKCAAFWGAFTPAVGSVLEAHPLAPPFEVPGTWRVFDVGVDDNLSQGLLDDLRLLSDCAEDEVWSAIEDHVEPLSSLRATVQAWKEEYPDSHWHQEVAENMLLLLDPQVSAEHFPRDAPPTSADPYGVPSWTLPSALCFNLTGSVWTRQLEAPPSICFRLDLPTSVSLCQASALASWLEDTCRCLAECVSLAPTRPVRIVCPRLWAPLPQLDLSQLQVDLWPHRDPTAHVHVRVQTSAIHQFIDGPDVAERPCLSMGQTAGSLPLKRFVNHPREVVADALEGYLWTHPNVQLLEGYPEVKVLISSSWSRDCGRVAVLSGGGSGHEPADAGMIGDGMLTAVVCGEIFASPSAYAVARALEAITGSAGAIVVVRSNAGTRLNFMSAVKEVQTRLHLRVKVVCVSDDVATSKRYGSRADFTQARGIAGSLLICKIAGAAAAAELSLDEVYEETAAAAAAVRTQGVSFHSCSIPGMLPARPIPADEMEVGLGIHGEPGLRVKATSSTTAKEIVETIMSQLAIHVPRKVPLCVMLNNLGSVPEIEMQLVAGQVMNSELGPRIKLLIGPAHLMTALDTNGISISVLPLEDRDTSTCGTSVALDRKRDDDAGQPAEGRRRSKSVHFRDETPDTKEAFVQVFSPEHFDGPDVQSDCTSHAGQTPAKPSEAFFPQILEEADEANECSDDIEEECCENPELSLRATRLLAPVACTGWKAAVIPRNPQIVKRHDPRPLLAIRGRSASSRFADSEHPLVRSMLTRACQAILDSERELNALDAAAADGDLGRNMARAAQLVLGALGDGHLPLARPALLFLRLADIMRGVDGTLSALMSVFFGRAGRFLAHRRARWQKKAKAKGRSRKRCFNHMGWNSIDVYDAFCAAEKEVEEVGECAEGKRTFLDALLPALQAAGSTIKRPAEGCEGELLLPLEEEEDDSDWSHSLASWSRQASNGSGNDVEEEETEAPGDEADIPVPWEAIAVAAQEGARATAGMKSSPCYGGFINDCSESICDGGAMVVAILLTAMAGPAQGLLQVVEDDRVKDIVQIGETIGHGSFGTVYVAKMASGGPQVAVKISKRSKESGPRSFGDLDFLDRRIVSNWLFMSKPNITHVHQVLVSPTFLYVIMEYLDGPDLSDWMLADEGQHRNELVVILLLQQILLAAREVHRHGFVHRDLKLDNFRFARGPSSELKLVDVVGTMCFRPDRLISKSWCGTGPFLSPEALLGDVSPAADMWAIGVMAFVLLSGDLPFQASSLSELREAHERALDGDAVFKEISDASKQLVLQLLNPEQAKRLTVDQALELIEADEGCLAQARSRPQPLPLARCQRVRSECWSSCHPDLKPPEVKTLYLVRHGEAVHNIKEKQAQLTAKQQALSDGLTPSSGEFQARVETARKQVLQDETLHDAALSPSGKMQALDALAEIKRLTMQSYPQPTAIYVSPLQRTLQTAAILFPEHPSIHVREELRERRTGLPCDERQRADQVAMRQTFNFMSFDELRSHDRQNFRQCPGAEDGEEDKNELRSRTGLMETLLREQADGCLAVVTHKGYLRELERGRLGVPDAREFDNCEVRVYQVTLPAEGGMLAKRLYIRVPDKISGRRARVDSLSLGSNICEKVLAPKLVFQDLPRLPSPNPQPSRLARLFGSDGQTWLTLFEAIVQMPRQVSLMHCKYDWRWADLNETKAEWQKVLSPPIRVLEVTCPYRSRGFLMPGPIIVPPSNPSGHREWRDVAVTCFRMAFVAILILVCVAQVVLLMGCIAMLVMQIGMQWRVAQ</sequence>
<dbReference type="GO" id="GO:0005829">
    <property type="term" value="C:cytosol"/>
    <property type="evidence" value="ECO:0007669"/>
    <property type="project" value="TreeGrafter"/>
</dbReference>
<evidence type="ECO:0000256" key="2">
    <source>
        <dbReference type="ARBA" id="ARBA00022741"/>
    </source>
</evidence>
<evidence type="ECO:0000256" key="4">
    <source>
        <dbReference type="ARBA" id="ARBA00022840"/>
    </source>
</evidence>
<keyword evidence="7" id="KW-0472">Membrane</keyword>
<dbReference type="Pfam" id="PF02734">
    <property type="entry name" value="Dak2"/>
    <property type="match status" value="1"/>
</dbReference>
<name>A0A1Q9EH42_SYMMI</name>
<reference evidence="11 12" key="1">
    <citation type="submission" date="2016-02" db="EMBL/GenBank/DDBJ databases">
        <title>Genome analysis of coral dinoflagellate symbionts highlights evolutionary adaptations to a symbiotic lifestyle.</title>
        <authorList>
            <person name="Aranda M."/>
            <person name="Li Y."/>
            <person name="Liew Y.J."/>
            <person name="Baumgarten S."/>
            <person name="Simakov O."/>
            <person name="Wilson M."/>
            <person name="Piel J."/>
            <person name="Ashoor H."/>
            <person name="Bougouffa S."/>
            <person name="Bajic V.B."/>
            <person name="Ryu T."/>
            <person name="Ravasi T."/>
            <person name="Bayer T."/>
            <person name="Micklem G."/>
            <person name="Kim H."/>
            <person name="Bhak J."/>
            <person name="Lajeunesse T.C."/>
            <person name="Voolstra C.R."/>
        </authorList>
    </citation>
    <scope>NUCLEOTIDE SEQUENCE [LARGE SCALE GENOMIC DNA]</scope>
    <source>
        <strain evidence="11 12">CCMP2467</strain>
    </source>
</reference>
<dbReference type="SMART" id="SM00220">
    <property type="entry name" value="S_TKc"/>
    <property type="match status" value="1"/>
</dbReference>
<evidence type="ECO:0000256" key="1">
    <source>
        <dbReference type="ARBA" id="ARBA00022679"/>
    </source>
</evidence>
<feature type="binding site" evidence="5">
    <location>
        <position position="1637"/>
    </location>
    <ligand>
        <name>ATP</name>
        <dbReference type="ChEBI" id="CHEBI:30616"/>
    </ligand>
</feature>
<proteinExistence type="predicted"/>
<protein>
    <submittedName>
        <fullName evidence="11">Dihydroxyacetone kinase</fullName>
    </submittedName>
</protein>
<evidence type="ECO:0000256" key="5">
    <source>
        <dbReference type="PROSITE-ProRule" id="PRU10141"/>
    </source>
</evidence>
<dbReference type="Gene3D" id="3.30.1180.20">
    <property type="entry name" value="Dihydroxyacetone kinase, domain 2"/>
    <property type="match status" value="1"/>
</dbReference>
<dbReference type="Pfam" id="PF00300">
    <property type="entry name" value="His_Phos_1"/>
    <property type="match status" value="1"/>
</dbReference>
<dbReference type="PROSITE" id="PS50011">
    <property type="entry name" value="PROTEIN_KINASE_DOM"/>
    <property type="match status" value="1"/>
</dbReference>
<dbReference type="SUPFAM" id="SSF56112">
    <property type="entry name" value="Protein kinase-like (PK-like)"/>
    <property type="match status" value="1"/>
</dbReference>
<feature type="region of interest" description="Disordered" evidence="6">
    <location>
        <begin position="1501"/>
        <end position="1536"/>
    </location>
</feature>
<feature type="domain" description="DhaL" evidence="9">
    <location>
        <begin position="1317"/>
        <end position="1590"/>
    </location>
</feature>
<keyword evidence="7" id="KW-0812">Transmembrane</keyword>
<dbReference type="CDD" id="cd07067">
    <property type="entry name" value="HP_PGM_like"/>
    <property type="match status" value="1"/>
</dbReference>
<evidence type="ECO:0000313" key="11">
    <source>
        <dbReference type="EMBL" id="OLQ06774.1"/>
    </source>
</evidence>
<dbReference type="Pfam" id="PF02733">
    <property type="entry name" value="Dak1"/>
    <property type="match status" value="1"/>
</dbReference>
<dbReference type="Gene3D" id="3.40.50.10440">
    <property type="entry name" value="Dihydroxyacetone kinase, domain 1"/>
    <property type="match status" value="1"/>
</dbReference>
<evidence type="ECO:0000256" key="7">
    <source>
        <dbReference type="SAM" id="Phobius"/>
    </source>
</evidence>
<gene>
    <name evidence="11" type="primary">dhaK</name>
    <name evidence="11" type="ORF">AK812_SmicGene9896</name>
</gene>
<dbReference type="InterPro" id="IPR004007">
    <property type="entry name" value="DhaL_dom"/>
</dbReference>
<dbReference type="SMART" id="SM00855">
    <property type="entry name" value="PGAM"/>
    <property type="match status" value="1"/>
</dbReference>
<feature type="transmembrane region" description="Helical" evidence="7">
    <location>
        <begin position="2300"/>
        <end position="2325"/>
    </location>
</feature>
<dbReference type="InterPro" id="IPR013078">
    <property type="entry name" value="His_Pase_superF_clade-1"/>
</dbReference>
<dbReference type="PROSITE" id="PS00107">
    <property type="entry name" value="PROTEIN_KINASE_ATP"/>
    <property type="match status" value="1"/>
</dbReference>
<keyword evidence="2 5" id="KW-0547">Nucleotide-binding</keyword>
<dbReference type="PANTHER" id="PTHR28629:SF4">
    <property type="entry name" value="TRIOKINASE_FMN CYCLASE"/>
    <property type="match status" value="1"/>
</dbReference>
<feature type="domain" description="DhaK" evidence="10">
    <location>
        <begin position="843"/>
        <end position="1181"/>
    </location>
</feature>
<dbReference type="OrthoDB" id="1724672at2759"/>
<feature type="region of interest" description="Disordered" evidence="6">
    <location>
        <begin position="1157"/>
        <end position="1194"/>
    </location>
</feature>
<feature type="compositionally biased region" description="Polar residues" evidence="6">
    <location>
        <begin position="1503"/>
        <end position="1518"/>
    </location>
</feature>
<dbReference type="Gene3D" id="1.25.40.340">
    <property type="match status" value="1"/>
</dbReference>
<evidence type="ECO:0000259" key="9">
    <source>
        <dbReference type="PROSITE" id="PS51480"/>
    </source>
</evidence>
<evidence type="ECO:0000256" key="3">
    <source>
        <dbReference type="ARBA" id="ARBA00022777"/>
    </source>
</evidence>
<dbReference type="PROSITE" id="PS51480">
    <property type="entry name" value="DHAL"/>
    <property type="match status" value="1"/>
</dbReference>
<keyword evidence="4 5" id="KW-0067">ATP-binding</keyword>
<feature type="compositionally biased region" description="Acidic residues" evidence="6">
    <location>
        <begin position="1520"/>
        <end position="1534"/>
    </location>
</feature>
<dbReference type="InterPro" id="IPR011009">
    <property type="entry name" value="Kinase-like_dom_sf"/>
</dbReference>
<evidence type="ECO:0000313" key="12">
    <source>
        <dbReference type="Proteomes" id="UP000186817"/>
    </source>
</evidence>
<dbReference type="Gene3D" id="3.40.50.1240">
    <property type="entry name" value="Phosphoglycerate mutase-like"/>
    <property type="match status" value="1"/>
</dbReference>
<organism evidence="11 12">
    <name type="scientific">Symbiodinium microadriaticum</name>
    <name type="common">Dinoflagellate</name>
    <name type="synonym">Zooxanthella microadriatica</name>
    <dbReference type="NCBI Taxonomy" id="2951"/>
    <lineage>
        <taxon>Eukaryota</taxon>
        <taxon>Sar</taxon>
        <taxon>Alveolata</taxon>
        <taxon>Dinophyceae</taxon>
        <taxon>Suessiales</taxon>
        <taxon>Symbiodiniaceae</taxon>
        <taxon>Symbiodinium</taxon>
    </lineage>
</organism>
<dbReference type="InterPro" id="IPR000719">
    <property type="entry name" value="Prot_kinase_dom"/>
</dbReference>
<dbReference type="GO" id="GO:0019563">
    <property type="term" value="P:glycerol catabolic process"/>
    <property type="evidence" value="ECO:0007669"/>
    <property type="project" value="TreeGrafter"/>
</dbReference>
<dbReference type="GO" id="GO:0004672">
    <property type="term" value="F:protein kinase activity"/>
    <property type="evidence" value="ECO:0007669"/>
    <property type="project" value="InterPro"/>
</dbReference>
<dbReference type="Proteomes" id="UP000186817">
    <property type="component" value="Unassembled WGS sequence"/>
</dbReference>
<dbReference type="SUPFAM" id="SSF82549">
    <property type="entry name" value="DAK1/DegV-like"/>
    <property type="match status" value="1"/>
</dbReference>
<keyword evidence="7" id="KW-1133">Transmembrane helix</keyword>
<dbReference type="InterPro" id="IPR036117">
    <property type="entry name" value="DhaL_dom_sf"/>
</dbReference>
<evidence type="ECO:0000256" key="6">
    <source>
        <dbReference type="SAM" id="MobiDB-lite"/>
    </source>
</evidence>
<feature type="domain" description="Protein kinase" evidence="8">
    <location>
        <begin position="1608"/>
        <end position="1874"/>
    </location>
</feature>
<evidence type="ECO:0000259" key="8">
    <source>
        <dbReference type="PROSITE" id="PS50011"/>
    </source>
</evidence>
<dbReference type="InterPro" id="IPR050861">
    <property type="entry name" value="Dihydroxyacetone_Kinase"/>
</dbReference>
<accession>A0A1Q9EH42</accession>
<dbReference type="PANTHER" id="PTHR28629">
    <property type="entry name" value="TRIOKINASE/FMN CYCLASE"/>
    <property type="match status" value="1"/>
</dbReference>
<dbReference type="EMBL" id="LSRX01000152">
    <property type="protein sequence ID" value="OLQ06774.1"/>
    <property type="molecule type" value="Genomic_DNA"/>
</dbReference>
<dbReference type="InterPro" id="IPR004006">
    <property type="entry name" value="DhaK_dom"/>
</dbReference>